<gene>
    <name evidence="1" type="ORF">R3P38DRAFT_3558320</name>
</gene>
<dbReference type="AlphaFoldDB" id="A0AAW0AYL4"/>
<evidence type="ECO:0000313" key="2">
    <source>
        <dbReference type="Proteomes" id="UP001362999"/>
    </source>
</evidence>
<dbReference type="Proteomes" id="UP001362999">
    <property type="component" value="Unassembled WGS sequence"/>
</dbReference>
<evidence type="ECO:0000313" key="1">
    <source>
        <dbReference type="EMBL" id="KAK7018243.1"/>
    </source>
</evidence>
<protein>
    <recommendedName>
        <fullName evidence="3">F-box domain-containing protein</fullName>
    </recommendedName>
</protein>
<reference evidence="1 2" key="1">
    <citation type="journal article" date="2024" name="J Genomics">
        <title>Draft genome sequencing and assembly of Favolaschia claudopus CIRM-BRFM 2984 isolated from oak limbs.</title>
        <authorList>
            <person name="Navarro D."/>
            <person name="Drula E."/>
            <person name="Chaduli D."/>
            <person name="Cazenave R."/>
            <person name="Ahrendt S."/>
            <person name="Wang J."/>
            <person name="Lipzen A."/>
            <person name="Daum C."/>
            <person name="Barry K."/>
            <person name="Grigoriev I.V."/>
            <person name="Favel A."/>
            <person name="Rosso M.N."/>
            <person name="Martin F."/>
        </authorList>
    </citation>
    <scope>NUCLEOTIDE SEQUENCE [LARGE SCALE GENOMIC DNA]</scope>
    <source>
        <strain evidence="1 2">CIRM-BRFM 2984</strain>
    </source>
</reference>
<sequence length="522" mass="58751">MDLEVSAETPRGEAGPSHYEWIWIQFSGFISCIPRETLIEIMLRCLHAQRSDRVQGHVDGEGLVDPMSSYGSDGRETSHGFPLYLTEICRWWREAALETPRLWSSARLTLTDSNSMKQHCAILALAELWLSRGVKEQLILAVDLHLKSSYNYSAAAAALGRLLDVHSADLLRISLRGIPPSMAESTHASLSNNSFPSLQEIELETAGGSIWSGRFDSLENAPRLRNVRLGSPGRFPHDITSLRLPWHQLTTFSMTVAVSTVDCLQILHQCSDLKIVELQLIPFDSFIPQPLTLQHLSKLHVCFDVEIDLFLDALQLPSLSSLSLSLTGLSPWNPFRSQFWMPHAGQLIEVELKLPMEGDLRQVFHTMPSTTSLHTDIRVTPSFFHSWGPELLPALVTLTIAIVYPRDESFLRSVRMILPFLEQRRSCGAARDCSSHLERVRFDDGTNYGGDSCELVGMDDVLAADMEVEFNRIRHLKVGGMEIDWQVQGEDILLPRVMPSRVLSDEEIAMNDLCEHFRGPIF</sequence>
<organism evidence="1 2">
    <name type="scientific">Favolaschia claudopus</name>
    <dbReference type="NCBI Taxonomy" id="2862362"/>
    <lineage>
        <taxon>Eukaryota</taxon>
        <taxon>Fungi</taxon>
        <taxon>Dikarya</taxon>
        <taxon>Basidiomycota</taxon>
        <taxon>Agaricomycotina</taxon>
        <taxon>Agaricomycetes</taxon>
        <taxon>Agaricomycetidae</taxon>
        <taxon>Agaricales</taxon>
        <taxon>Marasmiineae</taxon>
        <taxon>Mycenaceae</taxon>
        <taxon>Favolaschia</taxon>
    </lineage>
</organism>
<evidence type="ECO:0008006" key="3">
    <source>
        <dbReference type="Google" id="ProtNLM"/>
    </source>
</evidence>
<comment type="caution">
    <text evidence="1">The sequence shown here is derived from an EMBL/GenBank/DDBJ whole genome shotgun (WGS) entry which is preliminary data.</text>
</comment>
<keyword evidence="2" id="KW-1185">Reference proteome</keyword>
<dbReference type="EMBL" id="JAWWNJ010000046">
    <property type="protein sequence ID" value="KAK7018243.1"/>
    <property type="molecule type" value="Genomic_DNA"/>
</dbReference>
<proteinExistence type="predicted"/>
<name>A0AAW0AYL4_9AGAR</name>
<accession>A0AAW0AYL4</accession>